<feature type="compositionally biased region" description="Basic and acidic residues" evidence="1">
    <location>
        <begin position="1270"/>
        <end position="1281"/>
    </location>
</feature>
<evidence type="ECO:0000259" key="2">
    <source>
        <dbReference type="PROSITE" id="PS50829"/>
    </source>
</evidence>
<reference evidence="5" key="2">
    <citation type="submission" date="2020-04" db="EMBL/GenBank/DDBJ databases">
        <authorList>
            <consortium name="NCBI Genome Project"/>
        </authorList>
    </citation>
    <scope>NUCLEOTIDE SEQUENCE</scope>
    <source>
        <strain evidence="5">CBS 304.34</strain>
    </source>
</reference>
<dbReference type="Gene3D" id="3.30.1490.40">
    <property type="match status" value="1"/>
</dbReference>
<organism evidence="3">
    <name type="scientific">Mytilinidion resinicola</name>
    <dbReference type="NCBI Taxonomy" id="574789"/>
    <lineage>
        <taxon>Eukaryota</taxon>
        <taxon>Fungi</taxon>
        <taxon>Dikarya</taxon>
        <taxon>Ascomycota</taxon>
        <taxon>Pezizomycotina</taxon>
        <taxon>Dothideomycetes</taxon>
        <taxon>Pleosporomycetidae</taxon>
        <taxon>Mytilinidiales</taxon>
        <taxon>Mytilinidiaceae</taxon>
        <taxon>Mytilinidion</taxon>
    </lineage>
</organism>
<dbReference type="InterPro" id="IPR035445">
    <property type="entry name" value="GYF-like_dom_sf"/>
</dbReference>
<dbReference type="PROSITE" id="PS50829">
    <property type="entry name" value="GYF"/>
    <property type="match status" value="1"/>
</dbReference>
<feature type="compositionally biased region" description="Pro residues" evidence="1">
    <location>
        <begin position="1206"/>
        <end position="1219"/>
    </location>
</feature>
<feature type="compositionally biased region" description="Polar residues" evidence="1">
    <location>
        <begin position="1344"/>
        <end position="1356"/>
    </location>
</feature>
<dbReference type="EMBL" id="MU003692">
    <property type="protein sequence ID" value="KAF2817395.1"/>
    <property type="molecule type" value="Genomic_DNA"/>
</dbReference>
<dbReference type="InterPro" id="IPR051640">
    <property type="entry name" value="GRB10-interact_GYF"/>
</dbReference>
<feature type="compositionally biased region" description="Basic and acidic residues" evidence="1">
    <location>
        <begin position="358"/>
        <end position="371"/>
    </location>
</feature>
<feature type="compositionally biased region" description="Low complexity" evidence="1">
    <location>
        <begin position="1178"/>
        <end position="1188"/>
    </location>
</feature>
<keyword evidence="4" id="KW-1185">Reference proteome</keyword>
<dbReference type="RefSeq" id="XP_033584359.1">
    <property type="nucleotide sequence ID" value="XM_033717291.1"/>
</dbReference>
<feature type="compositionally biased region" description="Basic and acidic residues" evidence="1">
    <location>
        <begin position="280"/>
        <end position="292"/>
    </location>
</feature>
<dbReference type="GeneID" id="54458184"/>
<reference evidence="3 5" key="1">
    <citation type="journal article" date="2020" name="Stud. Mycol.">
        <title>101 Dothideomycetes genomes: a test case for predicting lifestyles and emergence of pathogens.</title>
        <authorList>
            <person name="Haridas S."/>
            <person name="Albert R."/>
            <person name="Binder M."/>
            <person name="Bloem J."/>
            <person name="Labutti K."/>
            <person name="Salamov A."/>
            <person name="Andreopoulos B."/>
            <person name="Baker S."/>
            <person name="Barry K."/>
            <person name="Bills G."/>
            <person name="Bluhm B."/>
            <person name="Cannon C."/>
            <person name="Castanera R."/>
            <person name="Culley D."/>
            <person name="Daum C."/>
            <person name="Ezra D."/>
            <person name="Gonzalez J."/>
            <person name="Henrissat B."/>
            <person name="Kuo A."/>
            <person name="Liang C."/>
            <person name="Lipzen A."/>
            <person name="Lutzoni F."/>
            <person name="Magnuson J."/>
            <person name="Mondo S."/>
            <person name="Nolan M."/>
            <person name="Ohm R."/>
            <person name="Pangilinan J."/>
            <person name="Park H.-J."/>
            <person name="Ramirez L."/>
            <person name="Alfaro M."/>
            <person name="Sun H."/>
            <person name="Tritt A."/>
            <person name="Yoshinaga Y."/>
            <person name="Zwiers L.-H."/>
            <person name="Turgeon B."/>
            <person name="Goodwin S."/>
            <person name="Spatafora J."/>
            <person name="Crous P."/>
            <person name="Grigoriev I."/>
        </authorList>
    </citation>
    <scope>NUCLEOTIDE SEQUENCE</scope>
    <source>
        <strain evidence="3 5">CBS 304.34</strain>
    </source>
</reference>
<feature type="compositionally biased region" description="Polar residues" evidence="1">
    <location>
        <begin position="1241"/>
        <end position="1250"/>
    </location>
</feature>
<dbReference type="Proteomes" id="UP000504636">
    <property type="component" value="Unplaced"/>
</dbReference>
<dbReference type="Pfam" id="PF02213">
    <property type="entry name" value="GYF"/>
    <property type="match status" value="1"/>
</dbReference>
<feature type="compositionally biased region" description="Low complexity" evidence="1">
    <location>
        <begin position="1"/>
        <end position="18"/>
    </location>
</feature>
<feature type="compositionally biased region" description="Polar residues" evidence="1">
    <location>
        <begin position="664"/>
        <end position="704"/>
    </location>
</feature>
<feature type="compositionally biased region" description="Polar residues" evidence="1">
    <location>
        <begin position="391"/>
        <end position="404"/>
    </location>
</feature>
<dbReference type="PANTHER" id="PTHR14445:SF36">
    <property type="entry name" value="FI03272P-RELATED"/>
    <property type="match status" value="1"/>
</dbReference>
<feature type="compositionally biased region" description="Low complexity" evidence="1">
    <location>
        <begin position="762"/>
        <end position="779"/>
    </location>
</feature>
<feature type="compositionally biased region" description="Polar residues" evidence="1">
    <location>
        <begin position="75"/>
        <end position="87"/>
    </location>
</feature>
<dbReference type="PANTHER" id="PTHR14445">
    <property type="entry name" value="GRB10 INTERACTING GYF PROTEIN"/>
    <property type="match status" value="1"/>
</dbReference>
<dbReference type="SUPFAM" id="SSF55277">
    <property type="entry name" value="GYF domain"/>
    <property type="match status" value="1"/>
</dbReference>
<feature type="compositionally biased region" description="Polar residues" evidence="1">
    <location>
        <begin position="1130"/>
        <end position="1141"/>
    </location>
</feature>
<dbReference type="OrthoDB" id="48509at2759"/>
<feature type="compositionally biased region" description="Polar residues" evidence="1">
    <location>
        <begin position="559"/>
        <end position="568"/>
    </location>
</feature>
<evidence type="ECO:0000313" key="3">
    <source>
        <dbReference type="EMBL" id="KAF2817395.1"/>
    </source>
</evidence>
<evidence type="ECO:0000313" key="4">
    <source>
        <dbReference type="Proteomes" id="UP000504636"/>
    </source>
</evidence>
<protein>
    <recommendedName>
        <fullName evidence="2">GYF domain-containing protein</fullName>
    </recommendedName>
</protein>
<feature type="region of interest" description="Disordered" evidence="1">
    <location>
        <begin position="1113"/>
        <end position="1416"/>
    </location>
</feature>
<feature type="compositionally biased region" description="Polar residues" evidence="1">
    <location>
        <begin position="742"/>
        <end position="760"/>
    </location>
</feature>
<feature type="region of interest" description="Disordered" evidence="1">
    <location>
        <begin position="198"/>
        <end position="606"/>
    </location>
</feature>
<feature type="compositionally biased region" description="Polar residues" evidence="1">
    <location>
        <begin position="303"/>
        <end position="314"/>
    </location>
</feature>
<reference evidence="5" key="3">
    <citation type="submission" date="2025-04" db="UniProtKB">
        <authorList>
            <consortium name="RefSeq"/>
        </authorList>
    </citation>
    <scope>IDENTIFICATION</scope>
    <source>
        <strain evidence="5">CBS 304.34</strain>
    </source>
</reference>
<feature type="compositionally biased region" description="Low complexity" evidence="1">
    <location>
        <begin position="1367"/>
        <end position="1378"/>
    </location>
</feature>
<gene>
    <name evidence="3 5" type="ORF">BDZ99DRAFT_431477</name>
</gene>
<feature type="compositionally biased region" description="Polar residues" evidence="1">
    <location>
        <begin position="1312"/>
        <end position="1332"/>
    </location>
</feature>
<feature type="compositionally biased region" description="Low complexity" evidence="1">
    <location>
        <begin position="1282"/>
        <end position="1291"/>
    </location>
</feature>
<proteinExistence type="predicted"/>
<feature type="region of interest" description="Disordered" evidence="1">
    <location>
        <begin position="1"/>
        <end position="87"/>
    </location>
</feature>
<name>A0A6A6ZAS0_9PEZI</name>
<evidence type="ECO:0000256" key="1">
    <source>
        <dbReference type="SAM" id="MobiDB-lite"/>
    </source>
</evidence>
<feature type="compositionally biased region" description="Polar residues" evidence="1">
    <location>
        <begin position="30"/>
        <end position="50"/>
    </location>
</feature>
<feature type="domain" description="GYF" evidence="2">
    <location>
        <begin position="795"/>
        <end position="850"/>
    </location>
</feature>
<accession>A0A6A6ZAS0</accession>
<dbReference type="GO" id="GO:0005829">
    <property type="term" value="C:cytosol"/>
    <property type="evidence" value="ECO:0007669"/>
    <property type="project" value="TreeGrafter"/>
</dbReference>
<feature type="region of interest" description="Disordered" evidence="1">
    <location>
        <begin position="651"/>
        <end position="788"/>
    </location>
</feature>
<dbReference type="InterPro" id="IPR003169">
    <property type="entry name" value="GYF"/>
</dbReference>
<dbReference type="SMART" id="SM00444">
    <property type="entry name" value="GYF"/>
    <property type="match status" value="1"/>
</dbReference>
<sequence>MAPSTFASAAAASNPNPSRTESGGEWSRRANGNTQTFRRSSHATTLSGSTPAPPSRDGNGLPLSSNSGVYVPPHLNSSRNGSSTNSHFSKDQLIDLFKHQKDSGDLNDGVSNLYVNNWAPNISNGTSSATWGRRDEHNKDGQVGVDICWDRDGSVVPLNLRDLTEEEKELFLGSVNSPLKPPIPATNKDGTPKEALSLRKTSISQSQNPSGPYGLASPTSIRPTGRRRDTGDAYPFPSNAMASPAGTSRYSREESNAVTPPPALARRRTDFKESNVGSGTDERDKDRTREAMAENPNPFGSLRRTTTAPFSSAGFSPMGAFGSFAIGANSTQPATTEKKPGYGSMRGESRFRGLMAKDSSEDIGKAAKEKPSLGNLGKLSEADPARPTPSWMETRSNRPTSNDTDPFPDDDLRSGSAALGGGQDSSPPRQSGIPAYGTPNRRDPRDDPGFSAFGMTSDTTGIRDIFHGRDNYSHQTPQHRGLDQSHEPMSPTNTNPYQSPEHERTDTEDDTDESDIHNPQFPGLGSFQVDPSVGPGMAPFGGLGNPGRVPGAFEAAASDRSQTSSTGPTRGFPSLGGLPGLGGAAAWPTGQPSIGTPIRERGGFGAGFDSMFGSVGELQSPSLAGLGSSSLFGQGSVSGLGGSGTIGRGSKLGALFPPAAMQDQMRSVEQNRSSNDDGSSEGRSLNQPSTYARNAFSVQAQGSGIPTRDSESPFRANRMFDDYPGARNPSIGFSEPVGTPFGQMQSSASAQPSILSTIGGRSQPPTSSAQSQSVTSPASNQPPAAQQRTMVMPDRMRWIYQDPQGTTQGPWSGLEMHDWYKAGFFSPELLVKKYEDPEYEPLAQLIRRIGNSREPFLVPQIGIPHGPPSTQAGNAWAGQGISAAPTVGSGAQPPFASSFPSFGTTLTAEQQNALERRKQEEQYLMARQKEHLAVQQQALAKQAQMGIGAHGILPQQLHHHSSAHSLHSQPSFGSITSPGVYQPSPTQGPIPGPTVPGLFDNSFRPAPSSGLGPIGMDVLGNIREEDVPGMMERLNIGRSGQLSYGGAPVPFGQQQPDSNAHAQQVAAMLNDRARLQREQAEHDAIQRISQTEQQAAQNSADRLQQFHDLRLQTDVDQPSKAPTEGIIGKPSSSFAEQVQHQQRTEALRSEAANAQMNAPTTEPAPLAKTTEALSLTEQVQKAASSKQSPAPPQSPWAKVETSGLPQPFPPPQSSSPLPAPAAQRKHNVADTLHAESRSRSETPSADTPSASIAPWAKEPAEAPRGPSLKEIQEAEARKAAQQEEIAAAARRAALEREMHAQAQAAPPAPGLPSSSTWASGASPITPNASTPSAWVKPLAGKTPGQPSTSKKTLQQIQKEEEARKQRTAATVAAAVNATGSLAASVPPLSSGKRYADLASKHTPTPPPGSGAWTTVGASGKAKAPLVAIPTGPAVIRSTSSGVMSSPVTKPKLAGTRNATLGGQLAGQVNAQEEFRKWAVGELKGDLEKGINGRSPLSLYLHPDDFVAQLVSFPLELEILTEAVHSASNTIDSRHFAEEFLRRRKLADKGIVDTSAQSAAAEAKSAAGGWSEVAKKGGQAQQVQQQGVDSAPFKVVAAKKKGGKR</sequence>
<feature type="compositionally biased region" description="Polar residues" evidence="1">
    <location>
        <begin position="199"/>
        <end position="210"/>
    </location>
</feature>
<evidence type="ECO:0000313" key="5">
    <source>
        <dbReference type="RefSeq" id="XP_033584359.1"/>
    </source>
</evidence>